<protein>
    <submittedName>
        <fullName evidence="1">Uncharacterized protein</fullName>
    </submittedName>
</protein>
<accession>T0K4V8</accession>
<evidence type="ECO:0000313" key="1">
    <source>
        <dbReference type="EMBL" id="EQB46939.1"/>
    </source>
</evidence>
<proteinExistence type="predicted"/>
<organism evidence="1 2">
    <name type="scientific">Colletotrichum gloeosporioides (strain Cg-14)</name>
    <name type="common">Anthracnose fungus</name>
    <name type="synonym">Glomerella cingulata</name>
    <dbReference type="NCBI Taxonomy" id="1237896"/>
    <lineage>
        <taxon>Eukaryota</taxon>
        <taxon>Fungi</taxon>
        <taxon>Dikarya</taxon>
        <taxon>Ascomycota</taxon>
        <taxon>Pezizomycotina</taxon>
        <taxon>Sordariomycetes</taxon>
        <taxon>Hypocreomycetidae</taxon>
        <taxon>Glomerellales</taxon>
        <taxon>Glomerellaceae</taxon>
        <taxon>Colletotrichum</taxon>
        <taxon>Colletotrichum gloeosporioides species complex</taxon>
    </lineage>
</organism>
<dbReference type="Proteomes" id="UP000015530">
    <property type="component" value="Unassembled WGS sequence"/>
</dbReference>
<evidence type="ECO:0000313" key="2">
    <source>
        <dbReference type="Proteomes" id="UP000015530"/>
    </source>
</evidence>
<reference evidence="2" key="1">
    <citation type="journal article" date="2013" name="Mol. Plant Microbe Interact.">
        <title>Global aspects of pacC regulation of pathogenicity genes in Colletotrichum gloeosporioides as revealed by transcriptome analysis.</title>
        <authorList>
            <person name="Alkan N."/>
            <person name="Meng X."/>
            <person name="Friedlander G."/>
            <person name="Reuveni E."/>
            <person name="Sukno S."/>
            <person name="Sherman A."/>
            <person name="Thon M."/>
            <person name="Fluhr R."/>
            <person name="Prusky D."/>
        </authorList>
    </citation>
    <scope>NUCLEOTIDE SEQUENCE [LARGE SCALE GENOMIC DNA]</scope>
    <source>
        <strain evidence="2">Cg-14</strain>
    </source>
</reference>
<comment type="caution">
    <text evidence="1">The sequence shown here is derived from an EMBL/GenBank/DDBJ whole genome shotgun (WGS) entry which is preliminary data.</text>
</comment>
<gene>
    <name evidence="1" type="ORF">CGLO_13977</name>
</gene>
<dbReference type="HOGENOM" id="CLU_3436813_0_0_1"/>
<sequence>MTLQLIIGKLYG</sequence>
<name>T0K4V8_COLGC</name>
<dbReference type="EMBL" id="AMYD01003192">
    <property type="protein sequence ID" value="EQB46939.1"/>
    <property type="molecule type" value="Genomic_DNA"/>
</dbReference>